<dbReference type="EMBL" id="WTFF01000102">
    <property type="protein sequence ID" value="MBW5483384.1"/>
    <property type="molecule type" value="Genomic_DNA"/>
</dbReference>
<keyword evidence="7" id="KW-1185">Reference proteome</keyword>
<organism evidence="6 7">
    <name type="scientific">Streptomyces bambusae</name>
    <dbReference type="NCBI Taxonomy" id="1550616"/>
    <lineage>
        <taxon>Bacteria</taxon>
        <taxon>Bacillati</taxon>
        <taxon>Actinomycetota</taxon>
        <taxon>Actinomycetes</taxon>
        <taxon>Kitasatosporales</taxon>
        <taxon>Streptomycetaceae</taxon>
        <taxon>Streptomyces</taxon>
    </lineage>
</organism>
<name>A0ABS6Z7J1_9ACTN</name>
<dbReference type="SMART" id="SM00560">
    <property type="entry name" value="LamGL"/>
    <property type="match status" value="1"/>
</dbReference>
<keyword evidence="2" id="KW-1015">Disulfide bond</keyword>
<dbReference type="Proteomes" id="UP000812013">
    <property type="component" value="Unassembled WGS sequence"/>
</dbReference>
<dbReference type="RefSeq" id="WP_219667845.1">
    <property type="nucleotide sequence ID" value="NZ_WTFF01000102.1"/>
</dbReference>
<dbReference type="SUPFAM" id="SSF49899">
    <property type="entry name" value="Concanavalin A-like lectins/glucanases"/>
    <property type="match status" value="1"/>
</dbReference>
<evidence type="ECO:0008006" key="8">
    <source>
        <dbReference type="Google" id="ProtNLM"/>
    </source>
</evidence>
<keyword evidence="1" id="KW-0732">Signal</keyword>
<dbReference type="SMART" id="SM00458">
    <property type="entry name" value="RICIN"/>
    <property type="match status" value="1"/>
</dbReference>
<feature type="region of interest" description="Disordered" evidence="3">
    <location>
        <begin position="1"/>
        <end position="101"/>
    </location>
</feature>
<dbReference type="Gene3D" id="2.60.120.200">
    <property type="match status" value="1"/>
</dbReference>
<feature type="domain" description="Ricin B lectin" evidence="4">
    <location>
        <begin position="1281"/>
        <end position="1412"/>
    </location>
</feature>
<reference evidence="6 7" key="1">
    <citation type="submission" date="2019-12" db="EMBL/GenBank/DDBJ databases">
        <title>Genome sequence of Streptomyces bambusae.</title>
        <authorList>
            <person name="Bansal K."/>
            <person name="Choksket S."/>
            <person name="Korpole S."/>
            <person name="Patil P.B."/>
        </authorList>
    </citation>
    <scope>NUCLEOTIDE SEQUENCE [LARGE SCALE GENOMIC DNA]</scope>
    <source>
        <strain evidence="6 7">SK60</strain>
    </source>
</reference>
<dbReference type="PROSITE" id="PS50231">
    <property type="entry name" value="RICIN_B_LECTIN"/>
    <property type="match status" value="1"/>
</dbReference>
<dbReference type="CDD" id="cd23451">
    <property type="entry name" value="beta-trefoil_Ricin_laminarinase"/>
    <property type="match status" value="1"/>
</dbReference>
<dbReference type="Pfam" id="PF13385">
    <property type="entry name" value="Laminin_G_3"/>
    <property type="match status" value="1"/>
</dbReference>
<evidence type="ECO:0000313" key="7">
    <source>
        <dbReference type="Proteomes" id="UP000812013"/>
    </source>
</evidence>
<dbReference type="InterPro" id="IPR000772">
    <property type="entry name" value="Ricin_B_lectin"/>
</dbReference>
<evidence type="ECO:0000259" key="5">
    <source>
        <dbReference type="SMART" id="SM00560"/>
    </source>
</evidence>
<dbReference type="SUPFAM" id="SSF50370">
    <property type="entry name" value="Ricin B-like lectins"/>
    <property type="match status" value="1"/>
</dbReference>
<feature type="compositionally biased region" description="Basic and acidic residues" evidence="3">
    <location>
        <begin position="63"/>
        <end position="80"/>
    </location>
</feature>
<sequence length="1418" mass="147868">MSVSSLGALPAYAAPGPNASGGKAASGSKATQAVPAPSASGKPNTGRPQPPTPTTPTTPPKRQSSEQEKAEDAALAEAKRTGKPVPVAGATTETDTVVANPDGSFGLTRSVAPVRTKQGGTWTDLDATLTASSDGQLRPKATTSGLTLSGGGNAPLATLDQDGKKLELTWPEALPKPVLDGASATYPEIAPGTDLKVTADASGGISQILVVKSAEAAKHPKLAKLTMGLKGDGVNVSADGSGNLKAADASGRTVFHAPVPTMWDSGAAAAVPAPKASGTPKFSQLARSAASQQAAAGKATEATKPASDSEGPGAHAKVSKLWTELGNGSVALTPDRSFLTDASTAYPVYIDPAWQPTNRGTQHWAWVQEAYPEVVNYDDYADSNDPGVGYQRWESRTGLERYYVQLDTGDLGDKSIKKASFFATQSYAADWNCANSYNVDLHSTEPLPSNITWYTQPRDWEVLRTASMNSAGGAGCPGSTTRGEWDVRDHLAANAWRGNVTYALFAANESKTSTNNGFKRFTRDKSKLPFFYIEYNRAPYTPWGLVATPVPQNPAGAGHCGWIGATGYPGMGIGAWIGDPDGQPNDAHFYVHDANGDALVYDSGWVGQANGTHWVWAWPGNLSDGHTYYWKVQGGDGDMASAWATSDCRFSIDTQPPSVPVVVSDQYPPSGTLPGSTKSINQPGAFTLKSTDAHSGVVSYEWAFNSTIPVGGANTVSAAADGSASINLTPTTWGTNILRVQAVDKAGNRSQQQTYSFYVPDDPNAKTTLGDITGDERVDFIAPTAGGDLVVYPTAVDPAAAGVIASNKANSPFGAGWGDGTLLTHRGGNGIRIDDLWAWRDGQLKLYRNSLTQGGLEANGGLYYNAAKALTVKRPPLFTCTVVTTGDPCGSEYATNWSRVKQILAVGDARPEDGVDPFNDLLTIETDGTGSRLLLFQGTGATGTLADPIVLVLSNAGWDNLTLIAPGDATGDGLPDLWARDNTSGTVYQYANERGNPGALGDHTKRTVVAEGYKADAYPVISSSGDTSGDTVPDLWAKDTRHRLVVVNGKATDGKVTGFEAPVLMGDSRISSAHWKLNETTGTTAADQRGGSPLTLSATGATWADDTVAGTAGKVLDLDAAAGGVATGAGPAVDTTRSFTVSTWAKADALGGVVLSQLGTRSSGFILWPEAGDSTWRFAMSTKDDDSWSYDQTMTMNEAAKVSLGTWAQLTATYDATTGFMGLYVNGTLAGTGHHATANAWNATGALTVGRYQYQGAPSSTFDGRVSNLVVYAHSTVPSSTGTKLVSALNSAKCADNNTGSNADGNRIQIWDCNEGSGGAAQRFEVTPAGELRIAGKCVDIQGGGMANGTPVILWGCATGAWNQQWLPTATSGFFNPTSGRCLDVPGGRIDNGNQLSIYDCNGSKAQRWLTAGLTTIV</sequence>
<evidence type="ECO:0000313" key="6">
    <source>
        <dbReference type="EMBL" id="MBW5483384.1"/>
    </source>
</evidence>
<comment type="caution">
    <text evidence="6">The sequence shown here is derived from an EMBL/GenBank/DDBJ whole genome shotgun (WGS) entry which is preliminary data.</text>
</comment>
<evidence type="ECO:0000259" key="4">
    <source>
        <dbReference type="SMART" id="SM00458"/>
    </source>
</evidence>
<dbReference type="InterPro" id="IPR013320">
    <property type="entry name" value="ConA-like_dom_sf"/>
</dbReference>
<gene>
    <name evidence="6" type="ORF">GPJ59_16175</name>
</gene>
<dbReference type="Gene3D" id="2.80.10.50">
    <property type="match status" value="1"/>
</dbReference>
<accession>A0ABS6Z7J1</accession>
<evidence type="ECO:0000256" key="1">
    <source>
        <dbReference type="ARBA" id="ARBA00022729"/>
    </source>
</evidence>
<feature type="compositionally biased region" description="Low complexity" evidence="3">
    <location>
        <begin position="1"/>
        <end position="30"/>
    </location>
</feature>
<evidence type="ECO:0000256" key="2">
    <source>
        <dbReference type="ARBA" id="ARBA00023157"/>
    </source>
</evidence>
<proteinExistence type="predicted"/>
<feature type="domain" description="LamG-like jellyroll fold" evidence="5">
    <location>
        <begin position="1137"/>
        <end position="1279"/>
    </location>
</feature>
<feature type="region of interest" description="Disordered" evidence="3">
    <location>
        <begin position="271"/>
        <end position="315"/>
    </location>
</feature>
<feature type="compositionally biased region" description="Pro residues" evidence="3">
    <location>
        <begin position="48"/>
        <end position="59"/>
    </location>
</feature>
<dbReference type="InterPro" id="IPR035992">
    <property type="entry name" value="Ricin_B-like_lectins"/>
</dbReference>
<dbReference type="Pfam" id="PF00652">
    <property type="entry name" value="Ricin_B_lectin"/>
    <property type="match status" value="1"/>
</dbReference>
<dbReference type="InterPro" id="IPR006558">
    <property type="entry name" value="LamG-like"/>
</dbReference>
<evidence type="ECO:0000256" key="3">
    <source>
        <dbReference type="SAM" id="MobiDB-lite"/>
    </source>
</evidence>
<protein>
    <recommendedName>
        <fullName evidence="8">Ricin B lectin domain-containing protein</fullName>
    </recommendedName>
</protein>
<feature type="compositionally biased region" description="Low complexity" evidence="3">
    <location>
        <begin position="286"/>
        <end position="306"/>
    </location>
</feature>